<keyword evidence="3" id="KW-1185">Reference proteome</keyword>
<feature type="domain" description="TIR" evidence="1">
    <location>
        <begin position="346"/>
        <end position="481"/>
    </location>
</feature>
<evidence type="ECO:0000313" key="3">
    <source>
        <dbReference type="Proteomes" id="UP000597762"/>
    </source>
</evidence>
<dbReference type="AlphaFoldDB" id="A0A812E6W3"/>
<dbReference type="SUPFAM" id="SSF52200">
    <property type="entry name" value="Toll/Interleukin receptor TIR domain"/>
    <property type="match status" value="2"/>
</dbReference>
<dbReference type="GO" id="GO:0007165">
    <property type="term" value="P:signal transduction"/>
    <property type="evidence" value="ECO:0007669"/>
    <property type="project" value="InterPro"/>
</dbReference>
<feature type="domain" description="TIR" evidence="1">
    <location>
        <begin position="190"/>
        <end position="328"/>
    </location>
</feature>
<dbReference type="PANTHER" id="PTHR16253">
    <property type="entry name" value="TETRATRICOPEPTIDE REPEAT PROTEIN 22"/>
    <property type="match status" value="1"/>
</dbReference>
<evidence type="ECO:0000259" key="1">
    <source>
        <dbReference type="PROSITE" id="PS50104"/>
    </source>
</evidence>
<dbReference type="Pfam" id="PF13676">
    <property type="entry name" value="TIR_2"/>
    <property type="match status" value="2"/>
</dbReference>
<dbReference type="PANTHER" id="PTHR16253:SF0">
    <property type="entry name" value="TETRATRICOPEPTIDE REPEAT PROTEIN 22"/>
    <property type="match status" value="1"/>
</dbReference>
<dbReference type="InterPro" id="IPR035897">
    <property type="entry name" value="Toll_tir_struct_dom_sf"/>
</dbReference>
<evidence type="ECO:0000313" key="2">
    <source>
        <dbReference type="EMBL" id="CAE1317658.1"/>
    </source>
</evidence>
<proteinExistence type="predicted"/>
<reference evidence="2" key="1">
    <citation type="submission" date="2021-01" db="EMBL/GenBank/DDBJ databases">
        <authorList>
            <person name="Li R."/>
            <person name="Bekaert M."/>
        </authorList>
    </citation>
    <scope>NUCLEOTIDE SEQUENCE</scope>
    <source>
        <strain evidence="2">Farmed</strain>
    </source>
</reference>
<name>A0A812E6W3_ACAPH</name>
<dbReference type="OrthoDB" id="10037120at2759"/>
<dbReference type="EMBL" id="CAHIKZ030004950">
    <property type="protein sequence ID" value="CAE1317658.1"/>
    <property type="molecule type" value="Genomic_DNA"/>
</dbReference>
<organism evidence="2 3">
    <name type="scientific">Acanthosepion pharaonis</name>
    <name type="common">Pharaoh cuttlefish</name>
    <name type="synonym">Sepia pharaonis</name>
    <dbReference type="NCBI Taxonomy" id="158019"/>
    <lineage>
        <taxon>Eukaryota</taxon>
        <taxon>Metazoa</taxon>
        <taxon>Spiralia</taxon>
        <taxon>Lophotrochozoa</taxon>
        <taxon>Mollusca</taxon>
        <taxon>Cephalopoda</taxon>
        <taxon>Coleoidea</taxon>
        <taxon>Decapodiformes</taxon>
        <taxon>Sepiida</taxon>
        <taxon>Sepiina</taxon>
        <taxon>Sepiidae</taxon>
        <taxon>Acanthosepion</taxon>
    </lineage>
</organism>
<dbReference type="Proteomes" id="UP000597762">
    <property type="component" value="Unassembled WGS sequence"/>
</dbReference>
<dbReference type="SMART" id="SM00255">
    <property type="entry name" value="TIR"/>
    <property type="match status" value="1"/>
</dbReference>
<protein>
    <recommendedName>
        <fullName evidence="1">TIR domain-containing protein</fullName>
    </recommendedName>
</protein>
<sequence length="736" mass="85120">MVGDITELSLDEKVDLLIVSAFPNNYNISTRSLIKSLYEKFHLSVENLAREKDMDLRTYFSCWLSKPLPKDLPFSRLACFEKRSTQMTPVEQIGDMFRGFMPIFNSQDTTVITPLLGTGQQHFPDLFVLKRTVECACHWMKVGLPLKCLKIVLFDKDPYKKKETTEECIKEFAKLKTKWEVSRIFQMLKPSHDIFISHSPRDFQTAMMLKSALVTFGRRFKVFCEKTTKKEDDILPEHVLSAMYGCKRVLVILTQFYLESKDCLDEFNIALCLKRNAKEMKLIPLCLEKLQNLPPVIGNVQYMDCSLDHEESLTEKFDEVSEKIITELILIKPKQQFIAKSVQAKNKYDIFVSYPTKNAEVMKVVYEILHKHNPQWNIFYDKLELKTGSNWQQSIYDALEVTTCCIILVSPAYFESAMCQEEFNIVVAKCISEEEKNQPLLIPICIIDVESIPDWFGQLNIIDARESLLVPTMEKLAAQLHLSFKNGSIWKDFHWLITKEMKKRISVKDKTVKFREHLFKENYKIEKQTVVPKCQTPKWADACSVLFCFAPNDTKFAASLMNILLDYLPRMEILLFSKSHQDRLSLLNQADHIIMFVSAEYISTAKGLEELTICFNRQRQAKHRFLHFACTAEIPDCLSYLQILPYSIVFSDPHMSKITKKYPENTTLVFENAGIQGTFTYARYEVAALKKFALDIVSSFVEGSHANNNTGNLLNIFRIQRKKCSAPLNKCLVPLP</sequence>
<dbReference type="PROSITE" id="PS50104">
    <property type="entry name" value="TIR"/>
    <property type="match status" value="2"/>
</dbReference>
<comment type="caution">
    <text evidence="2">The sequence shown here is derived from an EMBL/GenBank/DDBJ whole genome shotgun (WGS) entry which is preliminary data.</text>
</comment>
<dbReference type="Gene3D" id="3.40.50.10140">
    <property type="entry name" value="Toll/interleukin-1 receptor homology (TIR) domain"/>
    <property type="match status" value="2"/>
</dbReference>
<accession>A0A812E6W3</accession>
<gene>
    <name evidence="2" type="ORF">SPHA_68183</name>
</gene>
<dbReference type="InterPro" id="IPR000157">
    <property type="entry name" value="TIR_dom"/>
</dbReference>
<dbReference type="InterPro" id="IPR042342">
    <property type="entry name" value="TTC22"/>
</dbReference>